<dbReference type="AlphaFoldDB" id="A0A1H1V606"/>
<evidence type="ECO:0000313" key="5">
    <source>
        <dbReference type="Proteomes" id="UP000199679"/>
    </source>
</evidence>
<keyword evidence="2" id="KW-0413">Isomerase</keyword>
<dbReference type="PANTHER" id="PTHR13774:SF17">
    <property type="entry name" value="PHENAZINE BIOSYNTHESIS-LIKE DOMAIN-CONTAINING PROTEIN"/>
    <property type="match status" value="1"/>
</dbReference>
<sequence>MTIPIYQADAFTDKLFGGNPAAICPLTEWLPDETMQKIAIENNLAETAFFVKTANGYKLRWFTPEYEIDLCGHATLAAAHILYTELGYNEEAIHFETVKAGTLHVKKDGNKYTMDFPSRPPIHIDAPIGLVEALGEIEPVEVLRSRDYFLVYESEDDIKDISPDFFALSKMDTVGVIVTAPGKNVDFVSRFFAPGAGIPEDPVTGSAHCNLIPYWAKQLGKNKLHAYQLSSRKGELWCELKGDRVLMSGNAVTYLKGTISPPAP</sequence>
<comment type="similarity">
    <text evidence="1">Belongs to the PhzF family.</text>
</comment>
<evidence type="ECO:0000313" key="4">
    <source>
        <dbReference type="EMBL" id="SDS80187.1"/>
    </source>
</evidence>
<proteinExistence type="inferred from homology"/>
<dbReference type="Pfam" id="PF02567">
    <property type="entry name" value="PhzC-PhzF"/>
    <property type="match status" value="1"/>
</dbReference>
<dbReference type="GO" id="GO:0005737">
    <property type="term" value="C:cytoplasm"/>
    <property type="evidence" value="ECO:0007669"/>
    <property type="project" value="TreeGrafter"/>
</dbReference>
<dbReference type="OrthoDB" id="9788221at2"/>
<evidence type="ECO:0000256" key="2">
    <source>
        <dbReference type="ARBA" id="ARBA00023235"/>
    </source>
</evidence>
<dbReference type="EMBL" id="LT629740">
    <property type="protein sequence ID" value="SDS80187.1"/>
    <property type="molecule type" value="Genomic_DNA"/>
</dbReference>
<protein>
    <submittedName>
        <fullName evidence="4">Phenazine biosynthesis protein PhzF family</fullName>
    </submittedName>
</protein>
<reference evidence="4 5" key="1">
    <citation type="submission" date="2016-10" db="EMBL/GenBank/DDBJ databases">
        <authorList>
            <person name="de Groot N.N."/>
        </authorList>
    </citation>
    <scope>NUCLEOTIDE SEQUENCE [LARGE SCALE GENOMIC DNA]</scope>
    <source>
        <strain evidence="4 5">MP1X4</strain>
    </source>
</reference>
<dbReference type="Proteomes" id="UP000199679">
    <property type="component" value="Chromosome I"/>
</dbReference>
<dbReference type="PANTHER" id="PTHR13774">
    <property type="entry name" value="PHENAZINE BIOSYNTHESIS PROTEIN"/>
    <property type="match status" value="1"/>
</dbReference>
<dbReference type="NCBIfam" id="TIGR00654">
    <property type="entry name" value="PhzF_family"/>
    <property type="match status" value="1"/>
</dbReference>
<dbReference type="RefSeq" id="WP_091371476.1">
    <property type="nucleotide sequence ID" value="NZ_LT629740.1"/>
</dbReference>
<dbReference type="GO" id="GO:0016853">
    <property type="term" value="F:isomerase activity"/>
    <property type="evidence" value="ECO:0007669"/>
    <property type="project" value="UniProtKB-KW"/>
</dbReference>
<gene>
    <name evidence="4" type="ORF">SAMN05216490_1841</name>
</gene>
<feature type="active site" evidence="3">
    <location>
        <position position="46"/>
    </location>
</feature>
<name>A0A1H1V606_MUCMA</name>
<dbReference type="SUPFAM" id="SSF54506">
    <property type="entry name" value="Diaminopimelate epimerase-like"/>
    <property type="match status" value="1"/>
</dbReference>
<evidence type="ECO:0000256" key="1">
    <source>
        <dbReference type="ARBA" id="ARBA00008270"/>
    </source>
</evidence>
<dbReference type="PIRSF" id="PIRSF016184">
    <property type="entry name" value="PhzC_PhzF"/>
    <property type="match status" value="1"/>
</dbReference>
<keyword evidence="5" id="KW-1185">Reference proteome</keyword>
<dbReference type="InterPro" id="IPR003719">
    <property type="entry name" value="Phenazine_PhzF-like"/>
</dbReference>
<evidence type="ECO:0000256" key="3">
    <source>
        <dbReference type="PIRSR" id="PIRSR016184-1"/>
    </source>
</evidence>
<organism evidence="4 5">
    <name type="scientific">Mucilaginibacter mallensis</name>
    <dbReference type="NCBI Taxonomy" id="652787"/>
    <lineage>
        <taxon>Bacteria</taxon>
        <taxon>Pseudomonadati</taxon>
        <taxon>Bacteroidota</taxon>
        <taxon>Sphingobacteriia</taxon>
        <taxon>Sphingobacteriales</taxon>
        <taxon>Sphingobacteriaceae</taxon>
        <taxon>Mucilaginibacter</taxon>
    </lineage>
</organism>
<accession>A0A1H1V606</accession>
<dbReference type="STRING" id="652787.SAMN05216490_1841"/>
<dbReference type="Gene3D" id="3.10.310.10">
    <property type="entry name" value="Diaminopimelate Epimerase, Chain A, domain 1"/>
    <property type="match status" value="2"/>
</dbReference>